<reference evidence="13" key="1">
    <citation type="submission" date="2020-05" db="UniProtKB">
        <authorList>
            <consortium name="EnsemblMetazoa"/>
        </authorList>
    </citation>
    <scope>IDENTIFICATION</scope>
    <source>
        <strain evidence="13">Aabys</strain>
    </source>
</reference>
<evidence type="ECO:0000256" key="10">
    <source>
        <dbReference type="ARBA" id="ARBA00023002"/>
    </source>
</evidence>
<dbReference type="GO" id="GO:0005506">
    <property type="term" value="F:iron ion binding"/>
    <property type="evidence" value="ECO:0007669"/>
    <property type="project" value="InterPro"/>
</dbReference>
<dbReference type="Gene3D" id="1.25.40.10">
    <property type="entry name" value="Tetratricopeptide repeat domain"/>
    <property type="match status" value="2"/>
</dbReference>
<evidence type="ECO:0000256" key="6">
    <source>
        <dbReference type="ARBA" id="ARBA00022723"/>
    </source>
</evidence>
<accession>A0A1I8M3Y0</accession>
<evidence type="ECO:0000256" key="2">
    <source>
        <dbReference type="ARBA" id="ARBA00002035"/>
    </source>
</evidence>
<dbReference type="SMART" id="SM00702">
    <property type="entry name" value="P4Hc"/>
    <property type="match status" value="2"/>
</dbReference>
<evidence type="ECO:0000256" key="9">
    <source>
        <dbReference type="ARBA" id="ARBA00022964"/>
    </source>
</evidence>
<dbReference type="SUPFAM" id="SSF48452">
    <property type="entry name" value="TPR-like"/>
    <property type="match status" value="1"/>
</dbReference>
<dbReference type="AlphaFoldDB" id="A0A1I8M3Y0"/>
<evidence type="ECO:0000256" key="3">
    <source>
        <dbReference type="ARBA" id="ARBA00004319"/>
    </source>
</evidence>
<comment type="cofactor">
    <cofactor evidence="1">
        <name>L-ascorbate</name>
        <dbReference type="ChEBI" id="CHEBI:38290"/>
    </cofactor>
</comment>
<keyword evidence="9" id="KW-0223">Dioxygenase</keyword>
<keyword evidence="12" id="KW-0325">Glycoprotein</keyword>
<sequence>MRHRRQLYFHISLLIVLLWNGSIVHSQDEQEKSISTSIAGMEELLMSEKILINTVERFADELQAKVNALKNLVTVLRNENDKALQSPEKYLHNPLNGFSLIRRMHYDWNNIELYMTKPVGESYIEVIRKYRHEMPSTNDLFEASEAIHRLQTTYDMRIDDVVRGVLNGKQYDVKLSAVDCYFMGLHLSAKKNYYLSGFWLYNAIETYQNSDYNTIIDYGLDKPNALYAEALEKQLRYNDALIVIKKALSFRPDDADLTNRKNQIELQAKTYNGPPISYSKPGPSAYEEGCRGKYANKPSKLHCVYNTTTSAFLRLAPLKMEILNLEPYMVLFHDIISDQEISDLQNLAKPNLKRATVFNKSQGKSTIVEKRTSKFSWFQDNTSNTTIRLNQRIRDMTGFDILGSEMLQVMNYGLGGHYDTHFDYFDVPDTSDVVQLNGNRIATVLFYMTDVEQGGATVFPNLKTAVFPRKGTAVMWYNLDNKLEGDPLTLHAACPVIVGSKWVCNKWIRSKAQIFRKPCYNLFTTAIPTSLPVVSKMHSNACWITTFLLMLATLNSIDCMTDWEKSFSTSIAGMENLLLMESTLIASVQQFTEELEQKVRRLKSLLDELQTENQKGLDNTEEYLHNPLNGYALIRRMYYDWPNIELFMSEPINNAHVEVIQQLRPQMPSYADLSEACEAIYRLQITYGLDPADMVEGILNNKQYNVQMKPLDRYFMGYYLFGQEKYFHSAYWTYQAIMSHEDSDYNAIMDFGLEKVYALYGETLVKQNRVKDALVAIQHAFTLKPHDARLMQRRNAIELLVNTTTDEASEFLVPEADPYQLGCRGFYSNYISNLHCLYNRTAAPFLHLAPLKMEILQLDPYMVLYHDMISDNEIEELKNMARPDLKRATVYSDDNKQPIVVRTRTAKSTGIDEQISATTRRLNQRIMDMTGMDTEGSEALQIMNYGLGGHYDTHYDFFNVSSGLKVVKEGDRIATVLIYLSEVEQGGATVFPNIPTAVFPQKGSALVWYNLKNDLEGNWLTLHAACPVLVGSKWVANKWLRSKAQMFRRPCYK</sequence>
<evidence type="ECO:0000313" key="13">
    <source>
        <dbReference type="EnsemblMetazoa" id="MDOA001003-PA"/>
    </source>
</evidence>
<dbReference type="InterPro" id="IPR006620">
    <property type="entry name" value="Pro_4_hyd_alph"/>
</dbReference>
<dbReference type="PROSITE" id="PS50005">
    <property type="entry name" value="TPR"/>
    <property type="match status" value="1"/>
</dbReference>
<evidence type="ECO:0000256" key="4">
    <source>
        <dbReference type="ARBA" id="ARBA00006511"/>
    </source>
</evidence>
<dbReference type="FunFam" id="2.60.120.620:FF:000011">
    <property type="entry name" value="Prolyl alpha subunit"/>
    <property type="match status" value="2"/>
</dbReference>
<dbReference type="Pfam" id="PF13640">
    <property type="entry name" value="2OG-FeII_Oxy_3"/>
    <property type="match status" value="2"/>
</dbReference>
<keyword evidence="6" id="KW-0479">Metal-binding</keyword>
<dbReference type="eggNOG" id="KOG1591">
    <property type="taxonomic scope" value="Eukaryota"/>
</dbReference>
<proteinExistence type="inferred from homology"/>
<dbReference type="EC" id="1.14.11.2" evidence="5"/>
<evidence type="ECO:0000256" key="8">
    <source>
        <dbReference type="ARBA" id="ARBA00022896"/>
    </source>
</evidence>
<keyword evidence="11" id="KW-0408">Iron</keyword>
<organism evidence="13">
    <name type="scientific">Musca domestica</name>
    <name type="common">House fly</name>
    <dbReference type="NCBI Taxonomy" id="7370"/>
    <lineage>
        <taxon>Eukaryota</taxon>
        <taxon>Metazoa</taxon>
        <taxon>Ecdysozoa</taxon>
        <taxon>Arthropoda</taxon>
        <taxon>Hexapoda</taxon>
        <taxon>Insecta</taxon>
        <taxon>Pterygota</taxon>
        <taxon>Neoptera</taxon>
        <taxon>Endopterygota</taxon>
        <taxon>Diptera</taxon>
        <taxon>Brachycera</taxon>
        <taxon>Muscomorpha</taxon>
        <taxon>Muscoidea</taxon>
        <taxon>Muscidae</taxon>
        <taxon>Musca</taxon>
    </lineage>
</organism>
<comment type="subcellular location">
    <subcellularLocation>
        <location evidence="3">Endoplasmic reticulum lumen</location>
    </subcellularLocation>
</comment>
<evidence type="ECO:0000256" key="7">
    <source>
        <dbReference type="ARBA" id="ARBA00022824"/>
    </source>
</evidence>
<evidence type="ECO:0000256" key="1">
    <source>
        <dbReference type="ARBA" id="ARBA00001961"/>
    </source>
</evidence>
<evidence type="ECO:0000256" key="5">
    <source>
        <dbReference type="ARBA" id="ARBA00012269"/>
    </source>
</evidence>
<keyword evidence="10" id="KW-0560">Oxidoreductase</keyword>
<dbReference type="EnsemblMetazoa" id="MDOA001003-RA">
    <property type="protein sequence ID" value="MDOA001003-PA"/>
    <property type="gene ID" value="MDOA001003"/>
</dbReference>
<dbReference type="PANTHER" id="PTHR10869:SF244">
    <property type="entry name" value="PROLYL 4-HYDROXYLASE SUBUNIT ALPHA-2"/>
    <property type="match status" value="1"/>
</dbReference>
<dbReference type="InterPro" id="IPR019734">
    <property type="entry name" value="TPR_rpt"/>
</dbReference>
<dbReference type="InterPro" id="IPR011990">
    <property type="entry name" value="TPR-like_helical_dom_sf"/>
</dbReference>
<dbReference type="InterPro" id="IPR005123">
    <property type="entry name" value="Oxoglu/Fe-dep_dioxygenase_dom"/>
</dbReference>
<dbReference type="PROSITE" id="PS51471">
    <property type="entry name" value="FE2OG_OXY"/>
    <property type="match status" value="2"/>
</dbReference>
<dbReference type="GO" id="GO:0005788">
    <property type="term" value="C:endoplasmic reticulum lumen"/>
    <property type="evidence" value="ECO:0007669"/>
    <property type="project" value="UniProtKB-SubCell"/>
</dbReference>
<dbReference type="STRING" id="7370.A0A1I8M3Y0"/>
<dbReference type="InterPro" id="IPR045054">
    <property type="entry name" value="P4HA-like"/>
</dbReference>
<dbReference type="Pfam" id="PF08336">
    <property type="entry name" value="P4Ha_N"/>
    <property type="match status" value="2"/>
</dbReference>
<evidence type="ECO:0000256" key="12">
    <source>
        <dbReference type="ARBA" id="ARBA00023180"/>
    </source>
</evidence>
<evidence type="ECO:0000256" key="11">
    <source>
        <dbReference type="ARBA" id="ARBA00023004"/>
    </source>
</evidence>
<protein>
    <recommendedName>
        <fullName evidence="5">procollagen-proline 4-dioxygenase</fullName>
        <ecNumber evidence="5">1.14.11.2</ecNumber>
    </recommendedName>
</protein>
<dbReference type="GO" id="GO:0031418">
    <property type="term" value="F:L-ascorbic acid binding"/>
    <property type="evidence" value="ECO:0007669"/>
    <property type="project" value="UniProtKB-KW"/>
</dbReference>
<dbReference type="VEuPathDB" id="VectorBase:MDOA001003"/>
<keyword evidence="7" id="KW-0256">Endoplasmic reticulum</keyword>
<dbReference type="InterPro" id="IPR013547">
    <property type="entry name" value="P4H_N"/>
</dbReference>
<dbReference type="PANTHER" id="PTHR10869">
    <property type="entry name" value="PROLYL 4-HYDROXYLASE ALPHA SUBUNIT"/>
    <property type="match status" value="1"/>
</dbReference>
<dbReference type="VEuPathDB" id="VectorBase:MDOMA2_002514"/>
<dbReference type="InterPro" id="IPR044862">
    <property type="entry name" value="Pro_4_hyd_alph_FE2OG_OXY"/>
</dbReference>
<comment type="function">
    <text evidence="2">Catalyzes the post-translational formation of 4-hydroxyproline in -Xaa-Pro-Gly- sequences in collagens and other proteins.</text>
</comment>
<name>A0A1I8M3Y0_MUSDO</name>
<keyword evidence="8" id="KW-0847">Vitamin C</keyword>
<dbReference type="Gene3D" id="6.10.140.1460">
    <property type="match status" value="2"/>
</dbReference>
<dbReference type="Gene3D" id="2.60.120.620">
    <property type="entry name" value="q2cbj1_9rhob like domain"/>
    <property type="match status" value="2"/>
</dbReference>
<dbReference type="GO" id="GO:0004656">
    <property type="term" value="F:procollagen-proline 4-dioxygenase activity"/>
    <property type="evidence" value="ECO:0007669"/>
    <property type="project" value="UniProtKB-EC"/>
</dbReference>
<comment type="similarity">
    <text evidence="4">Belongs to the P4HA family.</text>
</comment>